<protein>
    <recommendedName>
        <fullName evidence="1">S1 motif domain-containing protein</fullName>
    </recommendedName>
</protein>
<sequence>MDIIGRAKMDMDAHFDSSNRVEGKFAKILPYGAQVKLGDSSISGLLHISKITLRRFGSVSDVLQVDESLKVLVVKSLFPDKISLSIADLESEPGLFISGIEGMRYLKKRI</sequence>
<dbReference type="SUPFAM" id="SSF50249">
    <property type="entry name" value="Nucleic acid-binding proteins"/>
    <property type="match status" value="1"/>
</dbReference>
<evidence type="ECO:0000313" key="2">
    <source>
        <dbReference type="EMBL" id="CAA7030762.1"/>
    </source>
</evidence>
<dbReference type="GO" id="GO:0003723">
    <property type="term" value="F:RNA binding"/>
    <property type="evidence" value="ECO:0007669"/>
    <property type="project" value="TreeGrafter"/>
</dbReference>
<dbReference type="EMBL" id="CACVBM020001097">
    <property type="protein sequence ID" value="CAA7030762.1"/>
    <property type="molecule type" value="Genomic_DNA"/>
</dbReference>
<dbReference type="InterPro" id="IPR003029">
    <property type="entry name" value="S1_domain"/>
</dbReference>
<gene>
    <name evidence="2" type="ORF">MERR_LOCUS17997</name>
</gene>
<accession>A0A6D2INT9</accession>
<dbReference type="Proteomes" id="UP000467841">
    <property type="component" value="Unassembled WGS sequence"/>
</dbReference>
<organism evidence="2 3">
    <name type="scientific">Microthlaspi erraticum</name>
    <dbReference type="NCBI Taxonomy" id="1685480"/>
    <lineage>
        <taxon>Eukaryota</taxon>
        <taxon>Viridiplantae</taxon>
        <taxon>Streptophyta</taxon>
        <taxon>Embryophyta</taxon>
        <taxon>Tracheophyta</taxon>
        <taxon>Spermatophyta</taxon>
        <taxon>Magnoliopsida</taxon>
        <taxon>eudicotyledons</taxon>
        <taxon>Gunneridae</taxon>
        <taxon>Pentapetalae</taxon>
        <taxon>rosids</taxon>
        <taxon>malvids</taxon>
        <taxon>Brassicales</taxon>
        <taxon>Brassicaceae</taxon>
        <taxon>Coluteocarpeae</taxon>
        <taxon>Microthlaspi</taxon>
    </lineage>
</organism>
<dbReference type="AlphaFoldDB" id="A0A6D2INT9"/>
<proteinExistence type="predicted"/>
<evidence type="ECO:0000313" key="3">
    <source>
        <dbReference type="Proteomes" id="UP000467841"/>
    </source>
</evidence>
<dbReference type="SMART" id="SM00316">
    <property type="entry name" value="S1"/>
    <property type="match status" value="1"/>
</dbReference>
<keyword evidence="3" id="KW-1185">Reference proteome</keyword>
<dbReference type="Pfam" id="PF00575">
    <property type="entry name" value="S1"/>
    <property type="match status" value="1"/>
</dbReference>
<dbReference type="PANTHER" id="PTHR15838:SF3">
    <property type="entry name" value="PROTEIN PIGMENT DEFECTIVE 338, CHLOROPLASTIC"/>
    <property type="match status" value="1"/>
</dbReference>
<dbReference type="Gene3D" id="2.40.50.140">
    <property type="entry name" value="Nucleic acid-binding proteins"/>
    <property type="match status" value="1"/>
</dbReference>
<name>A0A6D2INT9_9BRAS</name>
<dbReference type="GO" id="GO:0043489">
    <property type="term" value="P:RNA stabilization"/>
    <property type="evidence" value="ECO:0007669"/>
    <property type="project" value="TreeGrafter"/>
</dbReference>
<comment type="caution">
    <text evidence="2">The sequence shown here is derived from an EMBL/GenBank/DDBJ whole genome shotgun (WGS) entry which is preliminary data.</text>
</comment>
<dbReference type="PROSITE" id="PS50126">
    <property type="entry name" value="S1"/>
    <property type="match status" value="1"/>
</dbReference>
<dbReference type="OrthoDB" id="1918363at2759"/>
<dbReference type="InterPro" id="IPR012340">
    <property type="entry name" value="NA-bd_OB-fold"/>
</dbReference>
<evidence type="ECO:0000259" key="1">
    <source>
        <dbReference type="PROSITE" id="PS50126"/>
    </source>
</evidence>
<feature type="domain" description="S1 motif" evidence="1">
    <location>
        <begin position="18"/>
        <end position="87"/>
    </location>
</feature>
<reference evidence="2" key="1">
    <citation type="submission" date="2020-01" db="EMBL/GenBank/DDBJ databases">
        <authorList>
            <person name="Mishra B."/>
        </authorList>
    </citation>
    <scope>NUCLEOTIDE SEQUENCE [LARGE SCALE GENOMIC DNA]</scope>
</reference>
<dbReference type="PANTHER" id="PTHR15838">
    <property type="entry name" value="NUCLEOLAR PROTEIN OF 40 KDA"/>
    <property type="match status" value="1"/>
</dbReference>